<evidence type="ECO:0000256" key="4">
    <source>
        <dbReference type="ARBA" id="ARBA00022692"/>
    </source>
</evidence>
<dbReference type="EMBL" id="MQWB01000001">
    <property type="protein sequence ID" value="OZC03643.1"/>
    <property type="molecule type" value="Genomic_DNA"/>
</dbReference>
<feature type="transmembrane region" description="Helical" evidence="7">
    <location>
        <begin position="110"/>
        <end position="128"/>
    </location>
</feature>
<comment type="similarity">
    <text evidence="2">Belongs to the SLC12A transporter family.</text>
</comment>
<feature type="transmembrane region" description="Helical" evidence="7">
    <location>
        <begin position="195"/>
        <end position="216"/>
    </location>
</feature>
<dbReference type="Gene3D" id="1.20.1740.10">
    <property type="entry name" value="Amino acid/polyamine transporter I"/>
    <property type="match status" value="1"/>
</dbReference>
<dbReference type="InParanoid" id="A0A259U0U0"/>
<keyword evidence="11" id="KW-1185">Reference proteome</keyword>
<feature type="transmembrane region" description="Helical" evidence="7">
    <location>
        <begin position="83"/>
        <end position="103"/>
    </location>
</feature>
<gene>
    <name evidence="10" type="ORF">BSZ36_12015</name>
</gene>
<evidence type="ECO:0000256" key="1">
    <source>
        <dbReference type="ARBA" id="ARBA00004141"/>
    </source>
</evidence>
<dbReference type="InterPro" id="IPR004841">
    <property type="entry name" value="AA-permease/SLC12A_dom"/>
</dbReference>
<feature type="transmembrane region" description="Helical" evidence="7">
    <location>
        <begin position="134"/>
        <end position="150"/>
    </location>
</feature>
<dbReference type="FunFam" id="1.20.1740.10:FF:000013">
    <property type="entry name" value="Solute carrier family 12 member"/>
    <property type="match status" value="1"/>
</dbReference>
<dbReference type="GO" id="GO:0015377">
    <property type="term" value="F:chloride:monoatomic cation symporter activity"/>
    <property type="evidence" value="ECO:0007669"/>
    <property type="project" value="InterPro"/>
</dbReference>
<dbReference type="GO" id="GO:0016020">
    <property type="term" value="C:membrane"/>
    <property type="evidence" value="ECO:0007669"/>
    <property type="project" value="UniProtKB-SubCell"/>
</dbReference>
<evidence type="ECO:0000259" key="9">
    <source>
        <dbReference type="Pfam" id="PF03522"/>
    </source>
</evidence>
<dbReference type="Proteomes" id="UP000216446">
    <property type="component" value="Unassembled WGS sequence"/>
</dbReference>
<dbReference type="PANTHER" id="PTHR11827:SF72">
    <property type="entry name" value="GH08340P"/>
    <property type="match status" value="1"/>
</dbReference>
<feature type="transmembrane region" description="Helical" evidence="7">
    <location>
        <begin position="314"/>
        <end position="336"/>
    </location>
</feature>
<feature type="transmembrane region" description="Helical" evidence="7">
    <location>
        <begin position="157"/>
        <end position="175"/>
    </location>
</feature>
<protein>
    <recommendedName>
        <fullName evidence="12">Na-K-Cl cotransporter</fullName>
    </recommendedName>
</protein>
<comment type="caution">
    <text evidence="10">The sequence shown here is derived from an EMBL/GenBank/DDBJ whole genome shotgun (WGS) entry which is preliminary data.</text>
</comment>
<feature type="domain" description="SLC12A transporter C-terminal" evidence="9">
    <location>
        <begin position="491"/>
        <end position="560"/>
    </location>
</feature>
<evidence type="ECO:0000313" key="11">
    <source>
        <dbReference type="Proteomes" id="UP000216446"/>
    </source>
</evidence>
<reference evidence="10 11" key="1">
    <citation type="submission" date="2016-11" db="EMBL/GenBank/DDBJ databases">
        <title>Study of marine rhodopsin-containing bacteria.</title>
        <authorList>
            <person name="Yoshizawa S."/>
            <person name="Kumagai Y."/>
            <person name="Kogure K."/>
        </authorList>
    </citation>
    <scope>NUCLEOTIDE SEQUENCE [LARGE SCALE GENOMIC DNA]</scope>
    <source>
        <strain evidence="10 11">SG-29</strain>
    </source>
</reference>
<organism evidence="10 11">
    <name type="scientific">Rubricoccus marinus</name>
    <dbReference type="NCBI Taxonomy" id="716817"/>
    <lineage>
        <taxon>Bacteria</taxon>
        <taxon>Pseudomonadati</taxon>
        <taxon>Rhodothermota</taxon>
        <taxon>Rhodothermia</taxon>
        <taxon>Rhodothermales</taxon>
        <taxon>Rubricoccaceae</taxon>
        <taxon>Rubricoccus</taxon>
    </lineage>
</organism>
<accession>A0A259U0U0</accession>
<keyword evidence="4 7" id="KW-0812">Transmembrane</keyword>
<keyword evidence="5 7" id="KW-1133">Transmembrane helix</keyword>
<dbReference type="InterPro" id="IPR004842">
    <property type="entry name" value="SLC12A_fam"/>
</dbReference>
<proteinExistence type="inferred from homology"/>
<dbReference type="InterPro" id="IPR018491">
    <property type="entry name" value="SLC12_C"/>
</dbReference>
<feature type="transmembrane region" description="Helical" evidence="7">
    <location>
        <begin position="228"/>
        <end position="249"/>
    </location>
</feature>
<comment type="subcellular location">
    <subcellularLocation>
        <location evidence="1">Membrane</location>
        <topology evidence="1">Multi-pass membrane protein</topology>
    </subcellularLocation>
</comment>
<evidence type="ECO:0000256" key="7">
    <source>
        <dbReference type="SAM" id="Phobius"/>
    </source>
</evidence>
<keyword evidence="3" id="KW-0813">Transport</keyword>
<evidence type="ECO:0000256" key="6">
    <source>
        <dbReference type="ARBA" id="ARBA00023136"/>
    </source>
</evidence>
<feature type="transmembrane region" description="Helical" evidence="7">
    <location>
        <begin position="48"/>
        <end position="71"/>
    </location>
</feature>
<evidence type="ECO:0000313" key="10">
    <source>
        <dbReference type="EMBL" id="OZC03643.1"/>
    </source>
</evidence>
<feature type="domain" description="Amino acid permease/ SLC12A" evidence="8">
    <location>
        <begin position="21"/>
        <end position="427"/>
    </location>
</feature>
<dbReference type="AlphaFoldDB" id="A0A259U0U0"/>
<dbReference type="Pfam" id="PF00324">
    <property type="entry name" value="AA_permease"/>
    <property type="match status" value="1"/>
</dbReference>
<feature type="transmembrane region" description="Helical" evidence="7">
    <location>
        <begin position="15"/>
        <end position="36"/>
    </location>
</feature>
<evidence type="ECO:0008006" key="12">
    <source>
        <dbReference type="Google" id="ProtNLM"/>
    </source>
</evidence>
<dbReference type="OrthoDB" id="3181223at2"/>
<evidence type="ECO:0000259" key="8">
    <source>
        <dbReference type="Pfam" id="PF00324"/>
    </source>
</evidence>
<feature type="transmembrane region" description="Helical" evidence="7">
    <location>
        <begin position="401"/>
        <end position="417"/>
    </location>
</feature>
<feature type="transmembrane region" description="Helical" evidence="7">
    <location>
        <begin position="269"/>
        <end position="293"/>
    </location>
</feature>
<dbReference type="PANTHER" id="PTHR11827">
    <property type="entry name" value="SOLUTE CARRIER FAMILY 12, CATION COTRANSPORTERS"/>
    <property type="match status" value="1"/>
</dbReference>
<feature type="transmembrane region" description="Helical" evidence="7">
    <location>
        <begin position="342"/>
        <end position="364"/>
    </location>
</feature>
<sequence length="734" mass="77924">MAASDSGFTPAAGRFGTFAGVFTPNVLTILGIILFLRTGWVVGQAGLGGALIIILLANAISLLTGLSLSSIATSMNVKAGGNYFLISRSLGLEIGGAIGIPLYLSQAISVAFYIIGFVEAMSVIPFMAGLDPQILASGVVLMFVVIAYVGADFALKIQYGILAVLIAALVSFFAGGWGETIAPTMSDSYTEGVSFWIVFAVFFPAVTGIEVGISLSGDLKDPSKSIPLGTIVSILVTAVIYVAAAVWFATHLSPQELIGNTAAMSEISAVPILILAGVAASTLSSALGSVLAAPRTLQAVSKDRVVPRWMASQMGSATEPRAAVLLTGAVAVAVIWAGDLDVVAPIITMFFLNTYGMVNLVAAIEKAVGNPSFRPTFSVPVIVPALGGLGCYGAMFLINAPATVAAIVVTYGIYFALRRRALAGTWGDVRSGVWTSLARFALLKLERGGGAGDSRNWRPNLMVFTGQPHNRESLVALSTWLSLGRGIVSFSQLITGNVEDPNKPRLRETAQERIRTYIRDRGMNAFAEAQIVPDFASGAVAVSQAHGIGRLEANTVMMGWSGTPGGRGLLLRVLRDLADLHKSVLFLHVDEEQGFGEHSTIDVWWGGRGGNGDLMLILAHLIDLHRDWNGATIRVLRMVGREEAIAPVREETERRLEAVRVDAEVRVFLRNDRDFVDILREESRETDLTILGMQRPDASGAEAYGEGLQELVDAAGTTLLVHNGEPQEASLEVE</sequence>
<evidence type="ECO:0000256" key="5">
    <source>
        <dbReference type="ARBA" id="ARBA00022989"/>
    </source>
</evidence>
<name>A0A259U0U0_9BACT</name>
<evidence type="ECO:0000256" key="2">
    <source>
        <dbReference type="ARBA" id="ARBA00010593"/>
    </source>
</evidence>
<keyword evidence="6 7" id="KW-0472">Membrane</keyword>
<dbReference type="Pfam" id="PF03522">
    <property type="entry name" value="SLC12"/>
    <property type="match status" value="1"/>
</dbReference>
<dbReference type="RefSeq" id="WP_094549236.1">
    <property type="nucleotide sequence ID" value="NZ_MQWB01000001.1"/>
</dbReference>
<evidence type="ECO:0000256" key="3">
    <source>
        <dbReference type="ARBA" id="ARBA00022448"/>
    </source>
</evidence>